<gene>
    <name evidence="2" type="ORF">COLO4_16561</name>
</gene>
<feature type="signal peptide" evidence="1">
    <location>
        <begin position="1"/>
        <end position="28"/>
    </location>
</feature>
<evidence type="ECO:0000313" key="2">
    <source>
        <dbReference type="EMBL" id="OMO94019.1"/>
    </source>
</evidence>
<feature type="chain" id="PRO_5013136797" evidence="1">
    <location>
        <begin position="29"/>
        <end position="247"/>
    </location>
</feature>
<reference evidence="3" key="1">
    <citation type="submission" date="2013-09" db="EMBL/GenBank/DDBJ databases">
        <title>Corchorus olitorius genome sequencing.</title>
        <authorList>
            <person name="Alam M."/>
            <person name="Haque M.S."/>
            <person name="Islam M.S."/>
            <person name="Emdad E.M."/>
            <person name="Islam M.M."/>
            <person name="Ahmed B."/>
            <person name="Halim A."/>
            <person name="Hossen Q.M.M."/>
            <person name="Hossain M.Z."/>
            <person name="Ahmed R."/>
            <person name="Khan M.M."/>
            <person name="Islam R."/>
            <person name="Rashid M.M."/>
            <person name="Khan S.A."/>
            <person name="Rahman M.S."/>
            <person name="Alam M."/>
            <person name="Yahiya A.S."/>
            <person name="Khan M.S."/>
            <person name="Azam M.S."/>
            <person name="Haque T."/>
            <person name="Lashkar M.Z.H."/>
            <person name="Akhand A.I."/>
            <person name="Morshed G."/>
            <person name="Roy S."/>
            <person name="Uddin K.S."/>
            <person name="Rabeya T."/>
            <person name="Hossain A.S."/>
            <person name="Chowdhury A."/>
            <person name="Snigdha A.R."/>
            <person name="Mortoza M.S."/>
            <person name="Matin S.A."/>
            <person name="Hoque S.M.E."/>
            <person name="Islam M.K."/>
            <person name="Roy D.K."/>
            <person name="Haider R."/>
            <person name="Moosa M.M."/>
            <person name="Elias S.M."/>
            <person name="Hasan A.M."/>
            <person name="Jahan S."/>
            <person name="Shafiuddin M."/>
            <person name="Mahmood N."/>
            <person name="Shommy N.S."/>
        </authorList>
    </citation>
    <scope>NUCLEOTIDE SEQUENCE [LARGE SCALE GENOMIC DNA]</scope>
    <source>
        <strain evidence="3">cv. O-4</strain>
    </source>
</reference>
<evidence type="ECO:0000256" key="1">
    <source>
        <dbReference type="SAM" id="SignalP"/>
    </source>
</evidence>
<dbReference type="OrthoDB" id="10639575at2759"/>
<proteinExistence type="predicted"/>
<dbReference type="EMBL" id="AWUE01016165">
    <property type="protein sequence ID" value="OMO94019.1"/>
    <property type="molecule type" value="Genomic_DNA"/>
</dbReference>
<evidence type="ECO:0000313" key="3">
    <source>
        <dbReference type="Proteomes" id="UP000187203"/>
    </source>
</evidence>
<accession>A0A1R3JGR7</accession>
<organism evidence="2 3">
    <name type="scientific">Corchorus olitorius</name>
    <dbReference type="NCBI Taxonomy" id="93759"/>
    <lineage>
        <taxon>Eukaryota</taxon>
        <taxon>Viridiplantae</taxon>
        <taxon>Streptophyta</taxon>
        <taxon>Embryophyta</taxon>
        <taxon>Tracheophyta</taxon>
        <taxon>Spermatophyta</taxon>
        <taxon>Magnoliopsida</taxon>
        <taxon>eudicotyledons</taxon>
        <taxon>Gunneridae</taxon>
        <taxon>Pentapetalae</taxon>
        <taxon>rosids</taxon>
        <taxon>malvids</taxon>
        <taxon>Malvales</taxon>
        <taxon>Malvaceae</taxon>
        <taxon>Grewioideae</taxon>
        <taxon>Apeibeae</taxon>
        <taxon>Corchorus</taxon>
    </lineage>
</organism>
<dbReference type="AlphaFoldDB" id="A0A1R3JGR7"/>
<sequence>MATHPSVKIICVVAILCMSAVAPRAASASAASECSDFAKAMEHHLCHRRPNVNYTGDESHYKYWSVTPCAVARRFKQGLESEREKTTFIPVCRCAKNYLNKRYNKTCEAANYFTTALVLGNCLNADPKGSLTRYFMCTYFVFNMKKNLCVRNNSSPSCLKAMQIADLFQDPKPYSTSLILVCQCMMDTAYHMQPGVALQNFVNTYNRCHGPSLGSVVAVIFFLFGMQNCPVPVSMLIKALLRCLNKK</sequence>
<keyword evidence="1" id="KW-0732">Signal</keyword>
<keyword evidence="3" id="KW-1185">Reference proteome</keyword>
<dbReference type="Proteomes" id="UP000187203">
    <property type="component" value="Unassembled WGS sequence"/>
</dbReference>
<protein>
    <submittedName>
        <fullName evidence="2">Uncharacterized protein</fullName>
    </submittedName>
</protein>
<comment type="caution">
    <text evidence="2">The sequence shown here is derived from an EMBL/GenBank/DDBJ whole genome shotgun (WGS) entry which is preliminary data.</text>
</comment>
<name>A0A1R3JGR7_9ROSI</name>